<sequence length="215" mass="22352">MKIILAGTLAAATLIPFAAQAASVDLSVTGRVIPTTCVPAFAGGNEVNLGRIFSSTLAPDRQNDLPPRDIMLNISCDAPAAVEIAVTDNRGATKVPGLVFNGRRDNDLYFGLGSTQGEGIGGFSLLSGQPMADGSPQTLLMRTSANPAWQVSTNGLVANTPAYSWGANVLAGPVAASLHSFPMQVVASIRPTSELPPTNDEFDLDGSVTFDVFYL</sequence>
<dbReference type="InterPro" id="IPR010546">
    <property type="entry name" value="DUF1120"/>
</dbReference>
<dbReference type="Proteomes" id="UP000562723">
    <property type="component" value="Unassembled WGS sequence"/>
</dbReference>
<evidence type="ECO:0000313" key="2">
    <source>
        <dbReference type="EMBL" id="NUT79544.1"/>
    </source>
</evidence>
<feature type="signal peptide" evidence="1">
    <location>
        <begin position="1"/>
        <end position="21"/>
    </location>
</feature>
<comment type="caution">
    <text evidence="2">The sequence shown here is derived from an EMBL/GenBank/DDBJ whole genome shotgun (WGS) entry which is preliminary data.</text>
</comment>
<reference evidence="2 3" key="1">
    <citation type="journal article" date="2020" name="Front. Plant Sci.">
        <title>Isolation of Rhizosphere Bacteria That Improve Quality and Water Stress Tolerance in Greenhouse Ornamentals.</title>
        <authorList>
            <person name="Nordstedt N.P."/>
            <person name="Jones M.L."/>
        </authorList>
    </citation>
    <scope>NUCLEOTIDE SEQUENCE [LARGE SCALE GENOMIC DNA]</scope>
    <source>
        <strain evidence="2 3">C2F7</strain>
    </source>
</reference>
<protein>
    <submittedName>
        <fullName evidence="2">DUF1120 domain-containing protein</fullName>
    </submittedName>
</protein>
<proteinExistence type="predicted"/>
<name>A0AAJ3FRW5_9PSED</name>
<gene>
    <name evidence="2" type="ORF">HNO85_01175</name>
</gene>
<dbReference type="EMBL" id="JABFMS010000001">
    <property type="protein sequence ID" value="NUT79544.1"/>
    <property type="molecule type" value="Genomic_DNA"/>
</dbReference>
<dbReference type="AlphaFoldDB" id="A0AAJ3FRW5"/>
<feature type="chain" id="PRO_5042526784" evidence="1">
    <location>
        <begin position="22"/>
        <end position="215"/>
    </location>
</feature>
<keyword evidence="1" id="KW-0732">Signal</keyword>
<organism evidence="2 3">
    <name type="scientific">Pseudomonas brassicacearum</name>
    <dbReference type="NCBI Taxonomy" id="930166"/>
    <lineage>
        <taxon>Bacteria</taxon>
        <taxon>Pseudomonadati</taxon>
        <taxon>Pseudomonadota</taxon>
        <taxon>Gammaproteobacteria</taxon>
        <taxon>Pseudomonadales</taxon>
        <taxon>Pseudomonadaceae</taxon>
        <taxon>Pseudomonas</taxon>
    </lineage>
</organism>
<dbReference type="RefSeq" id="WP_175359701.1">
    <property type="nucleotide sequence ID" value="NZ_JABFMS010000001.1"/>
</dbReference>
<evidence type="ECO:0000313" key="3">
    <source>
        <dbReference type="Proteomes" id="UP000562723"/>
    </source>
</evidence>
<accession>A0AAJ3FRW5</accession>
<evidence type="ECO:0000256" key="1">
    <source>
        <dbReference type="SAM" id="SignalP"/>
    </source>
</evidence>
<dbReference type="Pfam" id="PF06551">
    <property type="entry name" value="DUF1120"/>
    <property type="match status" value="1"/>
</dbReference>